<dbReference type="GO" id="GO:0016887">
    <property type="term" value="F:ATP hydrolysis activity"/>
    <property type="evidence" value="ECO:0007669"/>
    <property type="project" value="InterPro"/>
</dbReference>
<evidence type="ECO:0000259" key="2">
    <source>
        <dbReference type="SMART" id="SM00382"/>
    </source>
</evidence>
<feature type="compositionally biased region" description="Polar residues" evidence="1">
    <location>
        <begin position="23"/>
        <end position="34"/>
    </location>
</feature>
<protein>
    <submittedName>
        <fullName evidence="3">ATPase</fullName>
    </submittedName>
</protein>
<comment type="caution">
    <text evidence="3">The sequence shown here is derived from an EMBL/GenBank/DDBJ whole genome shotgun (WGS) entry which is preliminary data.</text>
</comment>
<feature type="domain" description="AAA+ ATPase" evidence="2">
    <location>
        <begin position="528"/>
        <end position="653"/>
    </location>
</feature>
<dbReference type="SUPFAM" id="SSF52540">
    <property type="entry name" value="P-loop containing nucleoside triphosphate hydrolases"/>
    <property type="match status" value="1"/>
</dbReference>
<dbReference type="SMART" id="SM00382">
    <property type="entry name" value="AAA"/>
    <property type="match status" value="1"/>
</dbReference>
<dbReference type="InterPro" id="IPR054289">
    <property type="entry name" value="DUF7025"/>
</dbReference>
<reference evidence="3" key="1">
    <citation type="submission" date="2017-09" db="EMBL/GenBank/DDBJ databases">
        <title>Polyketide synthases of a Diaporthe helianthi virulent isolate.</title>
        <authorList>
            <person name="Baroncelli R."/>
        </authorList>
    </citation>
    <scope>NUCLEOTIDE SEQUENCE [LARGE SCALE GENOMIC DNA]</scope>
    <source>
        <strain evidence="3">7/96</strain>
    </source>
</reference>
<dbReference type="InterPro" id="IPR003959">
    <property type="entry name" value="ATPase_AAA_core"/>
</dbReference>
<feature type="region of interest" description="Disordered" evidence="1">
    <location>
        <begin position="1"/>
        <end position="39"/>
    </location>
</feature>
<dbReference type="InParanoid" id="A0A2P5HVA3"/>
<dbReference type="PANTHER" id="PTHR46411">
    <property type="entry name" value="FAMILY ATPASE, PUTATIVE-RELATED"/>
    <property type="match status" value="1"/>
</dbReference>
<keyword evidence="4" id="KW-1185">Reference proteome</keyword>
<dbReference type="PANTHER" id="PTHR46411:SF3">
    <property type="entry name" value="AAA+ ATPASE DOMAIN-CONTAINING PROTEIN"/>
    <property type="match status" value="1"/>
</dbReference>
<gene>
    <name evidence="3" type="ORF">DHEL01_v207416</name>
</gene>
<evidence type="ECO:0000313" key="3">
    <source>
        <dbReference type="EMBL" id="POS74188.1"/>
    </source>
</evidence>
<name>A0A2P5HVA3_DIAHE</name>
<organism evidence="3 4">
    <name type="scientific">Diaporthe helianthi</name>
    <dbReference type="NCBI Taxonomy" id="158607"/>
    <lineage>
        <taxon>Eukaryota</taxon>
        <taxon>Fungi</taxon>
        <taxon>Dikarya</taxon>
        <taxon>Ascomycota</taxon>
        <taxon>Pezizomycotina</taxon>
        <taxon>Sordariomycetes</taxon>
        <taxon>Sordariomycetidae</taxon>
        <taxon>Diaporthales</taxon>
        <taxon>Diaporthaceae</taxon>
        <taxon>Diaporthe</taxon>
    </lineage>
</organism>
<dbReference type="EMBL" id="MAVT02000669">
    <property type="protein sequence ID" value="POS74188.1"/>
    <property type="molecule type" value="Genomic_DNA"/>
</dbReference>
<dbReference type="STRING" id="158607.A0A2P5HVA3"/>
<dbReference type="OrthoDB" id="10042665at2759"/>
<dbReference type="Pfam" id="PF22942">
    <property type="entry name" value="DUF7025"/>
    <property type="match status" value="1"/>
</dbReference>
<accession>A0A2P5HVA3</accession>
<feature type="compositionally biased region" description="Low complexity" evidence="1">
    <location>
        <begin position="12"/>
        <end position="22"/>
    </location>
</feature>
<evidence type="ECO:0000256" key="1">
    <source>
        <dbReference type="SAM" id="MobiDB-lite"/>
    </source>
</evidence>
<sequence>MADEPMLPAAPPATTADSASDSNVSMESHSSNAGPDSFEKVNKEGGLECAVQTLYEGTPKCECCKNWVEEYPDDLRKAIEEEEQSRQKALVVRMRKNHGDGKALVLDSVVVQSESLKTTLGEVFEGYQGITPSLKKLVFKAPFHPFHYRWAKFKQIFERQKVQDADSASYTQLLYDVLHTELNETMAEIDDLVAHGVITYPFLWALFEPGTRVVAVQDRQPDRFFIASNHAYNYEKGFFDMAATFVDWDGSRFAYTKTRMAIGQFDGTKAITELNVMPATLYPSREAAEASAIARGRRFVELSGYHYMAYQGNFRFKAVDKYDVFQQDMARQVDGRIVVDAAAYFNNTFTPGQPPMFDPLRTIFATPSIEVEDDDHFDDYADWEPHPPPPVIRHRRMMTTRAPPPRGPRSGRGAPMHRGGPIIYGEPPKPWQKNYGQLIKPTEQKEEPDPDLTEAELLLCNTRVRGYSLKLKKWGEFEVDSISEIAWNDRAFPGLMLPSGYKDLILSFVEGQNSKKNTFDDIIEGKGLGLIMLLVGTAGTGKTLTAEAVADKVQKPLYMLGAGELGQTAELVEERLNRILQLTEKWGAVLLFDECDVFLQERSMDHLEHNEIVAVFLRVLEYYRGILFMTTNRAESIDRAFQSRVHLTLKYPDLQPFAKEHIWRQFMTQSGESSGLPDETFAHLAQLPLNGRQIKNVVKSAMLLATQQNQSVGLEQIQTVLRATGHGGGAWA</sequence>
<dbReference type="InterPro" id="IPR003593">
    <property type="entry name" value="AAA+_ATPase"/>
</dbReference>
<dbReference type="Proteomes" id="UP000094444">
    <property type="component" value="Unassembled WGS sequence"/>
</dbReference>
<dbReference type="InterPro" id="IPR027417">
    <property type="entry name" value="P-loop_NTPase"/>
</dbReference>
<evidence type="ECO:0000313" key="4">
    <source>
        <dbReference type="Proteomes" id="UP000094444"/>
    </source>
</evidence>
<dbReference type="GO" id="GO:0005524">
    <property type="term" value="F:ATP binding"/>
    <property type="evidence" value="ECO:0007669"/>
    <property type="project" value="InterPro"/>
</dbReference>
<dbReference type="Gene3D" id="3.40.50.300">
    <property type="entry name" value="P-loop containing nucleotide triphosphate hydrolases"/>
    <property type="match status" value="1"/>
</dbReference>
<proteinExistence type="predicted"/>
<dbReference type="AlphaFoldDB" id="A0A2P5HVA3"/>
<dbReference type="CDD" id="cd19481">
    <property type="entry name" value="RecA-like_protease"/>
    <property type="match status" value="1"/>
</dbReference>
<dbReference type="Pfam" id="PF00004">
    <property type="entry name" value="AAA"/>
    <property type="match status" value="1"/>
</dbReference>